<reference evidence="2 3" key="1">
    <citation type="submission" date="2017-04" db="EMBL/GenBank/DDBJ databases">
        <authorList>
            <person name="Afonso C.L."/>
            <person name="Miller P.J."/>
            <person name="Scott M.A."/>
            <person name="Spackman E."/>
            <person name="Goraichik I."/>
            <person name="Dimitrov K.M."/>
            <person name="Suarez D.L."/>
            <person name="Swayne D.E."/>
        </authorList>
    </citation>
    <scope>NUCLEOTIDE SEQUENCE [LARGE SCALE GENOMIC DNA]</scope>
</reference>
<keyword evidence="1" id="KW-0472">Membrane</keyword>
<protein>
    <submittedName>
        <fullName evidence="2">Uncharacterized protein</fullName>
    </submittedName>
</protein>
<keyword evidence="3" id="KW-1185">Reference proteome</keyword>
<dbReference type="AlphaFoldDB" id="A0A1X7R4P0"/>
<gene>
    <name evidence="2" type="ORF">KASA_0M00011G</name>
</gene>
<evidence type="ECO:0000313" key="2">
    <source>
        <dbReference type="EMBL" id="SMN20632.1"/>
    </source>
</evidence>
<name>A0A1X7R4P0_9SACH</name>
<feature type="transmembrane region" description="Helical" evidence="1">
    <location>
        <begin position="143"/>
        <end position="162"/>
    </location>
</feature>
<dbReference type="Proteomes" id="UP000196158">
    <property type="component" value="Unassembled WGS sequence"/>
</dbReference>
<accession>A0A1X7R4P0</accession>
<feature type="transmembrane region" description="Helical" evidence="1">
    <location>
        <begin position="63"/>
        <end position="87"/>
    </location>
</feature>
<evidence type="ECO:0000313" key="3">
    <source>
        <dbReference type="Proteomes" id="UP000196158"/>
    </source>
</evidence>
<evidence type="ECO:0000256" key="1">
    <source>
        <dbReference type="SAM" id="Phobius"/>
    </source>
</evidence>
<proteinExistence type="predicted"/>
<sequence length="169" mass="19660">MSLPQEQIPLNYLRIVKKICPWSLLVLANILGRKFLIRRCGGVNNALGFNREVSKTSKPPCHIIWVVLYWMGPLFNALITVLFMYILDSEKQIVRQFIQLTQKKYKHAIASLYTVFSFDTLKELKLKLDGFINNISQSIGDCFEIKTLFVLLIVFFILNFIMELKRSPN</sequence>
<keyword evidence="1" id="KW-1133">Transmembrane helix</keyword>
<keyword evidence="1" id="KW-0812">Transmembrane</keyword>
<organism evidence="2 3">
    <name type="scientific">Maudiozyma saulgeensis</name>
    <dbReference type="NCBI Taxonomy" id="1789683"/>
    <lineage>
        <taxon>Eukaryota</taxon>
        <taxon>Fungi</taxon>
        <taxon>Dikarya</taxon>
        <taxon>Ascomycota</taxon>
        <taxon>Saccharomycotina</taxon>
        <taxon>Saccharomycetes</taxon>
        <taxon>Saccharomycetales</taxon>
        <taxon>Saccharomycetaceae</taxon>
        <taxon>Maudiozyma</taxon>
    </lineage>
</organism>
<dbReference type="OrthoDB" id="10492163at2759"/>
<dbReference type="EMBL" id="FXLY01000006">
    <property type="protein sequence ID" value="SMN20632.1"/>
    <property type="molecule type" value="Genomic_DNA"/>
</dbReference>